<dbReference type="EMBL" id="VSSQ01005523">
    <property type="protein sequence ID" value="MPM29489.1"/>
    <property type="molecule type" value="Genomic_DNA"/>
</dbReference>
<evidence type="ECO:0000256" key="1">
    <source>
        <dbReference type="SAM" id="MobiDB-lite"/>
    </source>
</evidence>
<comment type="caution">
    <text evidence="2">The sequence shown here is derived from an EMBL/GenBank/DDBJ whole genome shotgun (WGS) entry which is preliminary data.</text>
</comment>
<evidence type="ECO:0000313" key="2">
    <source>
        <dbReference type="EMBL" id="MPM29489.1"/>
    </source>
</evidence>
<proteinExistence type="predicted"/>
<sequence length="144" mass="15389">MRSHRRTQASQSHLRQREASAASSSAVYSSPKGVTGSAGLRPFVSTYSFVGVRGVMGSNLPVRSRLSMAAAALMPWAMASVTPCPRRPPPSTARWGSSVRMSSLPVASRPKSVPLRPVAIYQASAGMSERLLISRFNSKVQSSL</sequence>
<gene>
    <name evidence="2" type="ORF">SDC9_76029</name>
</gene>
<feature type="compositionally biased region" description="Low complexity" evidence="1">
    <location>
        <begin position="19"/>
        <end position="30"/>
    </location>
</feature>
<organism evidence="2">
    <name type="scientific">bioreactor metagenome</name>
    <dbReference type="NCBI Taxonomy" id="1076179"/>
    <lineage>
        <taxon>unclassified sequences</taxon>
        <taxon>metagenomes</taxon>
        <taxon>ecological metagenomes</taxon>
    </lineage>
</organism>
<reference evidence="2" key="1">
    <citation type="submission" date="2019-08" db="EMBL/GenBank/DDBJ databases">
        <authorList>
            <person name="Kucharzyk K."/>
            <person name="Murdoch R.W."/>
            <person name="Higgins S."/>
            <person name="Loffler F."/>
        </authorList>
    </citation>
    <scope>NUCLEOTIDE SEQUENCE</scope>
</reference>
<dbReference type="AlphaFoldDB" id="A0A644YME7"/>
<feature type="region of interest" description="Disordered" evidence="1">
    <location>
        <begin position="1"/>
        <end position="35"/>
    </location>
</feature>
<protein>
    <submittedName>
        <fullName evidence="2">Uncharacterized protein</fullName>
    </submittedName>
</protein>
<accession>A0A644YME7</accession>
<name>A0A644YME7_9ZZZZ</name>